<keyword evidence="8" id="KW-1185">Reference proteome</keyword>
<accession>A0A9P4HTN4</accession>
<dbReference type="AlphaFoldDB" id="A0A9P4HTN4"/>
<evidence type="ECO:0000256" key="1">
    <source>
        <dbReference type="ARBA" id="ARBA00001971"/>
    </source>
</evidence>
<comment type="caution">
    <text evidence="7">The sequence shown here is derived from an EMBL/GenBank/DDBJ whole genome shotgun (WGS) entry which is preliminary data.</text>
</comment>
<dbReference type="GO" id="GO:0016705">
    <property type="term" value="F:oxidoreductase activity, acting on paired donors, with incorporation or reduction of molecular oxygen"/>
    <property type="evidence" value="ECO:0007669"/>
    <property type="project" value="InterPro"/>
</dbReference>
<keyword evidence="5" id="KW-0349">Heme</keyword>
<evidence type="ECO:0000313" key="7">
    <source>
        <dbReference type="EMBL" id="KAF2086538.1"/>
    </source>
</evidence>
<evidence type="ECO:0000256" key="6">
    <source>
        <dbReference type="SAM" id="Phobius"/>
    </source>
</evidence>
<dbReference type="EMBL" id="ML978724">
    <property type="protein sequence ID" value="KAF2086538.1"/>
    <property type="molecule type" value="Genomic_DNA"/>
</dbReference>
<comment type="similarity">
    <text evidence="2">Belongs to the cytochrome P450 family.</text>
</comment>
<protein>
    <submittedName>
        <fullName evidence="7">Cytochrome P450</fullName>
    </submittedName>
</protein>
<dbReference type="SUPFAM" id="SSF48264">
    <property type="entry name" value="Cytochrome P450"/>
    <property type="match status" value="1"/>
</dbReference>
<dbReference type="InterPro" id="IPR002401">
    <property type="entry name" value="Cyt_P450_E_grp-I"/>
</dbReference>
<evidence type="ECO:0000256" key="4">
    <source>
        <dbReference type="ARBA" id="ARBA00023004"/>
    </source>
</evidence>
<proteinExistence type="inferred from homology"/>
<dbReference type="PRINTS" id="PR00385">
    <property type="entry name" value="P450"/>
</dbReference>
<dbReference type="InterPro" id="IPR036396">
    <property type="entry name" value="Cyt_P450_sf"/>
</dbReference>
<keyword evidence="4 5" id="KW-0408">Iron</keyword>
<keyword evidence="3 5" id="KW-0479">Metal-binding</keyword>
<evidence type="ECO:0000256" key="5">
    <source>
        <dbReference type="PIRSR" id="PIRSR602401-1"/>
    </source>
</evidence>
<dbReference type="GO" id="GO:0020037">
    <property type="term" value="F:heme binding"/>
    <property type="evidence" value="ECO:0007669"/>
    <property type="project" value="InterPro"/>
</dbReference>
<dbReference type="CDD" id="cd11060">
    <property type="entry name" value="CYP57A1-like"/>
    <property type="match status" value="1"/>
</dbReference>
<keyword evidence="6" id="KW-0472">Membrane</keyword>
<keyword evidence="6" id="KW-1133">Transmembrane helix</keyword>
<feature type="binding site" description="axial binding residue" evidence="5">
    <location>
        <position position="466"/>
    </location>
    <ligand>
        <name>heme</name>
        <dbReference type="ChEBI" id="CHEBI:30413"/>
    </ligand>
    <ligandPart>
        <name>Fe</name>
        <dbReference type="ChEBI" id="CHEBI:18248"/>
    </ligandPart>
</feature>
<feature type="transmembrane region" description="Helical" evidence="6">
    <location>
        <begin position="13"/>
        <end position="29"/>
    </location>
</feature>
<dbReference type="PANTHER" id="PTHR24305">
    <property type="entry name" value="CYTOCHROME P450"/>
    <property type="match status" value="1"/>
</dbReference>
<dbReference type="GO" id="GO:0004497">
    <property type="term" value="F:monooxygenase activity"/>
    <property type="evidence" value="ECO:0007669"/>
    <property type="project" value="InterPro"/>
</dbReference>
<dbReference type="Proteomes" id="UP000799776">
    <property type="component" value="Unassembled WGS sequence"/>
</dbReference>
<evidence type="ECO:0000256" key="2">
    <source>
        <dbReference type="ARBA" id="ARBA00010617"/>
    </source>
</evidence>
<dbReference type="PANTHER" id="PTHR24305:SF232">
    <property type="entry name" value="P450, PUTATIVE (EUROFUNG)-RELATED"/>
    <property type="match status" value="1"/>
</dbReference>
<gene>
    <name evidence="7" type="ORF">K490DRAFT_44188</name>
</gene>
<dbReference type="GO" id="GO:0005506">
    <property type="term" value="F:iron ion binding"/>
    <property type="evidence" value="ECO:0007669"/>
    <property type="project" value="InterPro"/>
</dbReference>
<reference evidence="7" key="1">
    <citation type="journal article" date="2020" name="Stud. Mycol.">
        <title>101 Dothideomycetes genomes: a test case for predicting lifestyles and emergence of pathogens.</title>
        <authorList>
            <person name="Haridas S."/>
            <person name="Albert R."/>
            <person name="Binder M."/>
            <person name="Bloem J."/>
            <person name="Labutti K."/>
            <person name="Salamov A."/>
            <person name="Andreopoulos B."/>
            <person name="Baker S."/>
            <person name="Barry K."/>
            <person name="Bills G."/>
            <person name="Bluhm B."/>
            <person name="Cannon C."/>
            <person name="Castanera R."/>
            <person name="Culley D."/>
            <person name="Daum C."/>
            <person name="Ezra D."/>
            <person name="Gonzalez J."/>
            <person name="Henrissat B."/>
            <person name="Kuo A."/>
            <person name="Liang C."/>
            <person name="Lipzen A."/>
            <person name="Lutzoni F."/>
            <person name="Magnuson J."/>
            <person name="Mondo S."/>
            <person name="Nolan M."/>
            <person name="Ohm R."/>
            <person name="Pangilinan J."/>
            <person name="Park H.-J."/>
            <person name="Ramirez L."/>
            <person name="Alfaro M."/>
            <person name="Sun H."/>
            <person name="Tritt A."/>
            <person name="Yoshinaga Y."/>
            <person name="Zwiers L.-H."/>
            <person name="Turgeon B."/>
            <person name="Goodwin S."/>
            <person name="Spatafora J."/>
            <person name="Crous P."/>
            <person name="Grigoriev I."/>
        </authorList>
    </citation>
    <scope>NUCLEOTIDE SEQUENCE</scope>
    <source>
        <strain evidence="7">CBS 121410</strain>
    </source>
</reference>
<dbReference type="Gene3D" id="1.10.630.10">
    <property type="entry name" value="Cytochrome P450"/>
    <property type="match status" value="1"/>
</dbReference>
<dbReference type="InterPro" id="IPR050121">
    <property type="entry name" value="Cytochrome_P450_monoxygenase"/>
</dbReference>
<organism evidence="7 8">
    <name type="scientific">Saccharata proteae CBS 121410</name>
    <dbReference type="NCBI Taxonomy" id="1314787"/>
    <lineage>
        <taxon>Eukaryota</taxon>
        <taxon>Fungi</taxon>
        <taxon>Dikarya</taxon>
        <taxon>Ascomycota</taxon>
        <taxon>Pezizomycotina</taxon>
        <taxon>Dothideomycetes</taxon>
        <taxon>Dothideomycetes incertae sedis</taxon>
        <taxon>Botryosphaeriales</taxon>
        <taxon>Saccharataceae</taxon>
        <taxon>Saccharata</taxon>
    </lineage>
</organism>
<sequence>MALHDEYLSLLDGHWAITLAAFFLLYTLYSGIRNYFFLSGFEGPFLARFSNIWFLWDTNTDLTKPATRHLHEKYGSVVRIGPKSLSFSTPEAARDIYYGVGRDWVKSDQYHVLATISRGLVDDVLISSTNKTWHDNLRRVMNPSFSMAWIGRYEPIMDAKIDILLEQLQTRFVDNPKADICNVYPWFTYFATDVISAIIYGQAYDDLVHGKDGHNILGGLADDMLYAQRIMPMPILDKFLRKNPVLTWLDKAGLRSSKASHGAAVAQDLQSARMREHAYKTDESSDSNVQQPILMDYFINAKNEHPDIVNDMEILKFGLNVVFAGGDTTGITLTAFFYYVLKSPAIHQKLLSEIDALSQTKNGRLSYHEAQKLPYMDACIRETFRVHPALRMTSNRVVAPRGATINGHFVPGGTVVGVNPWVVHANTDFFGDDALIFRPERWLDDGKKARRMYQALLHFGAGNFNCIGKNIAYQEIYKLVPAMLVKFDMQLAELEKDWKIGPSALAKPEKLEVRLRLR</sequence>
<keyword evidence="6" id="KW-0812">Transmembrane</keyword>
<name>A0A9P4HTN4_9PEZI</name>
<dbReference type="InterPro" id="IPR001128">
    <property type="entry name" value="Cyt_P450"/>
</dbReference>
<comment type="cofactor">
    <cofactor evidence="1 5">
        <name>heme</name>
        <dbReference type="ChEBI" id="CHEBI:30413"/>
    </cofactor>
</comment>
<dbReference type="Pfam" id="PF00067">
    <property type="entry name" value="p450"/>
    <property type="match status" value="1"/>
</dbReference>
<evidence type="ECO:0000256" key="3">
    <source>
        <dbReference type="ARBA" id="ARBA00022723"/>
    </source>
</evidence>
<dbReference type="OrthoDB" id="3934656at2759"/>
<evidence type="ECO:0000313" key="8">
    <source>
        <dbReference type="Proteomes" id="UP000799776"/>
    </source>
</evidence>
<dbReference type="PRINTS" id="PR00463">
    <property type="entry name" value="EP450I"/>
</dbReference>